<dbReference type="EMBL" id="JAMQYH010000003">
    <property type="protein sequence ID" value="KAJ1695380.1"/>
    <property type="molecule type" value="Genomic_DNA"/>
</dbReference>
<dbReference type="PROSITE" id="PS50088">
    <property type="entry name" value="ANK_REPEAT"/>
    <property type="match status" value="2"/>
</dbReference>
<keyword evidence="2 8" id="KW-0812">Transmembrane</keyword>
<protein>
    <recommendedName>
        <fullName evidence="9">PGG domain-containing protein</fullName>
    </recommendedName>
</protein>
<dbReference type="InterPro" id="IPR002110">
    <property type="entry name" value="Ankyrin_rpt"/>
</dbReference>
<dbReference type="PANTHER" id="PTHR24186:SF38">
    <property type="entry name" value="ANKYRIN REPEAT FAMILY PROTEIN"/>
    <property type="match status" value="1"/>
</dbReference>
<comment type="caution">
    <text evidence="10">The sequence shown here is derived from an EMBL/GenBank/DDBJ whole genome shotgun (WGS) entry which is preliminary data.</text>
</comment>
<dbReference type="InterPro" id="IPR026961">
    <property type="entry name" value="PGG_dom"/>
</dbReference>
<dbReference type="AlphaFoldDB" id="A0A9Q0CK35"/>
<keyword evidence="4 8" id="KW-1133">Transmembrane helix</keyword>
<evidence type="ECO:0000256" key="5">
    <source>
        <dbReference type="ARBA" id="ARBA00023043"/>
    </source>
</evidence>
<feature type="transmembrane region" description="Helical" evidence="8">
    <location>
        <begin position="459"/>
        <end position="478"/>
    </location>
</feature>
<dbReference type="OrthoDB" id="617812at2759"/>
<feature type="domain" description="PGG" evidence="9">
    <location>
        <begin position="303"/>
        <end position="398"/>
    </location>
</feature>
<accession>A0A9Q0CK35</accession>
<feature type="transmembrane region" description="Helical" evidence="8">
    <location>
        <begin position="380"/>
        <end position="401"/>
    </location>
</feature>
<keyword evidence="5 7" id="KW-0040">ANK repeat</keyword>
<evidence type="ECO:0000256" key="8">
    <source>
        <dbReference type="SAM" id="Phobius"/>
    </source>
</evidence>
<evidence type="ECO:0000313" key="10">
    <source>
        <dbReference type="EMBL" id="KAJ1695380.1"/>
    </source>
</evidence>
<sequence length="487" mass="55215">MTRLTRNYFYTKLVTFNSKFQTRIMDALLKRLDVASCKGDIEEVKVLLNNKPLVDKLLNEVRDNPLHIAAFFGHGNFAREVVKLYPEFAMKHNIDGRTPLHLAAIRGHLHVAEMLVNQVGSDICRVHDSKDGYLPVHYAAIHGNFVVVVMLIRRCEDTLHELTSRNETLLHLAVKANCLKTIKFFICHDMKLDLQDDKGNTCLHVAVARRNQHVIRLLLKHVGAEINSINKAGQTPLDFLDLWNDNDDGFWVNMLSSAGGKRAAELKDLKSIPIDYSLLATSGTSETQSMISNGDNIRTEEKHHDESTLLVGATLLVTINFQAILNPPGGYIPSGAPVLLRKLRNFYVLDSLALFASLVVILLLLCGASNKKIFIKFLRWVIWFAVFCTGLAFTSAFVALYSRDEKAYKWITGLLIAWYSVFTIASLWVTLKVIVFLFRNCVRTLCRPSVRNWWRKTTGITAMFFVVAVFSIVNWGIYESLGLFRKR</sequence>
<feature type="transmembrane region" description="Helical" evidence="8">
    <location>
        <begin position="345"/>
        <end position="368"/>
    </location>
</feature>
<evidence type="ECO:0000256" key="1">
    <source>
        <dbReference type="ARBA" id="ARBA00004141"/>
    </source>
</evidence>
<gene>
    <name evidence="10" type="ORF">LUZ63_012078</name>
</gene>
<dbReference type="SUPFAM" id="SSF48403">
    <property type="entry name" value="Ankyrin repeat"/>
    <property type="match status" value="1"/>
</dbReference>
<dbReference type="Pfam" id="PF13962">
    <property type="entry name" value="PGG"/>
    <property type="match status" value="1"/>
</dbReference>
<evidence type="ECO:0000313" key="11">
    <source>
        <dbReference type="Proteomes" id="UP001151287"/>
    </source>
</evidence>
<evidence type="ECO:0000259" key="9">
    <source>
        <dbReference type="Pfam" id="PF13962"/>
    </source>
</evidence>
<evidence type="ECO:0000256" key="7">
    <source>
        <dbReference type="PROSITE-ProRule" id="PRU00023"/>
    </source>
</evidence>
<organism evidence="10 11">
    <name type="scientific">Rhynchospora breviuscula</name>
    <dbReference type="NCBI Taxonomy" id="2022672"/>
    <lineage>
        <taxon>Eukaryota</taxon>
        <taxon>Viridiplantae</taxon>
        <taxon>Streptophyta</taxon>
        <taxon>Embryophyta</taxon>
        <taxon>Tracheophyta</taxon>
        <taxon>Spermatophyta</taxon>
        <taxon>Magnoliopsida</taxon>
        <taxon>Liliopsida</taxon>
        <taxon>Poales</taxon>
        <taxon>Cyperaceae</taxon>
        <taxon>Cyperoideae</taxon>
        <taxon>Rhynchosporeae</taxon>
        <taxon>Rhynchospora</taxon>
    </lineage>
</organism>
<dbReference type="GO" id="GO:0005886">
    <property type="term" value="C:plasma membrane"/>
    <property type="evidence" value="ECO:0007669"/>
    <property type="project" value="TreeGrafter"/>
</dbReference>
<proteinExistence type="predicted"/>
<keyword evidence="3" id="KW-0677">Repeat</keyword>
<dbReference type="InterPro" id="IPR036770">
    <property type="entry name" value="Ankyrin_rpt-contain_sf"/>
</dbReference>
<dbReference type="Proteomes" id="UP001151287">
    <property type="component" value="Unassembled WGS sequence"/>
</dbReference>
<keyword evidence="11" id="KW-1185">Reference proteome</keyword>
<evidence type="ECO:0000256" key="2">
    <source>
        <dbReference type="ARBA" id="ARBA00022692"/>
    </source>
</evidence>
<dbReference type="Pfam" id="PF12796">
    <property type="entry name" value="Ank_2"/>
    <property type="match status" value="2"/>
</dbReference>
<evidence type="ECO:0000256" key="4">
    <source>
        <dbReference type="ARBA" id="ARBA00022989"/>
    </source>
</evidence>
<keyword evidence="6 8" id="KW-0472">Membrane</keyword>
<dbReference type="Gene3D" id="1.25.40.20">
    <property type="entry name" value="Ankyrin repeat-containing domain"/>
    <property type="match status" value="2"/>
</dbReference>
<evidence type="ECO:0000256" key="3">
    <source>
        <dbReference type="ARBA" id="ARBA00022737"/>
    </source>
</evidence>
<reference evidence="10" key="1">
    <citation type="journal article" date="2022" name="Cell">
        <title>Repeat-based holocentromeres influence genome architecture and karyotype evolution.</title>
        <authorList>
            <person name="Hofstatter P.G."/>
            <person name="Thangavel G."/>
            <person name="Lux T."/>
            <person name="Neumann P."/>
            <person name="Vondrak T."/>
            <person name="Novak P."/>
            <person name="Zhang M."/>
            <person name="Costa L."/>
            <person name="Castellani M."/>
            <person name="Scott A."/>
            <person name="Toegelov H."/>
            <person name="Fuchs J."/>
            <person name="Mata-Sucre Y."/>
            <person name="Dias Y."/>
            <person name="Vanzela A.L.L."/>
            <person name="Huettel B."/>
            <person name="Almeida C.C.S."/>
            <person name="Simkova H."/>
            <person name="Souza G."/>
            <person name="Pedrosa-Harand A."/>
            <person name="Macas J."/>
            <person name="Mayer K.F.X."/>
            <person name="Houben A."/>
            <person name="Marques A."/>
        </authorList>
    </citation>
    <scope>NUCLEOTIDE SEQUENCE</scope>
    <source>
        <strain evidence="10">RhyBre1mFocal</strain>
    </source>
</reference>
<evidence type="ECO:0000256" key="6">
    <source>
        <dbReference type="ARBA" id="ARBA00023136"/>
    </source>
</evidence>
<dbReference type="PROSITE" id="PS50297">
    <property type="entry name" value="ANK_REP_REGION"/>
    <property type="match status" value="2"/>
</dbReference>
<dbReference type="SMART" id="SM00248">
    <property type="entry name" value="ANK"/>
    <property type="match status" value="6"/>
</dbReference>
<comment type="subcellular location">
    <subcellularLocation>
        <location evidence="1">Membrane</location>
        <topology evidence="1">Multi-pass membrane protein</topology>
    </subcellularLocation>
</comment>
<name>A0A9Q0CK35_9POAL</name>
<feature type="repeat" description="ANK" evidence="7">
    <location>
        <begin position="95"/>
        <end position="117"/>
    </location>
</feature>
<feature type="repeat" description="ANK" evidence="7">
    <location>
        <begin position="198"/>
        <end position="231"/>
    </location>
</feature>
<dbReference type="PANTHER" id="PTHR24186">
    <property type="entry name" value="PROTEIN PHOSPHATASE 1 REGULATORY SUBUNIT"/>
    <property type="match status" value="1"/>
</dbReference>
<feature type="transmembrane region" description="Helical" evidence="8">
    <location>
        <begin position="416"/>
        <end position="438"/>
    </location>
</feature>